<evidence type="ECO:0000313" key="2">
    <source>
        <dbReference type="Proteomes" id="UP000828390"/>
    </source>
</evidence>
<reference evidence="1" key="2">
    <citation type="submission" date="2020-11" db="EMBL/GenBank/DDBJ databases">
        <authorList>
            <person name="McCartney M.A."/>
            <person name="Auch B."/>
            <person name="Kono T."/>
            <person name="Mallez S."/>
            <person name="Becker A."/>
            <person name="Gohl D.M."/>
            <person name="Silverstein K.A.T."/>
            <person name="Koren S."/>
            <person name="Bechman K.B."/>
            <person name="Herman A."/>
            <person name="Abrahante J.E."/>
            <person name="Garbe J."/>
        </authorList>
    </citation>
    <scope>NUCLEOTIDE SEQUENCE</scope>
    <source>
        <strain evidence="1">Duluth1</strain>
        <tissue evidence="1">Whole animal</tissue>
    </source>
</reference>
<name>A0A9D4QX73_DREPO</name>
<keyword evidence="2" id="KW-1185">Reference proteome</keyword>
<dbReference type="AlphaFoldDB" id="A0A9D4QX73"/>
<gene>
    <name evidence="1" type="ORF">DPMN_089302</name>
</gene>
<comment type="caution">
    <text evidence="1">The sequence shown here is derived from an EMBL/GenBank/DDBJ whole genome shotgun (WGS) entry which is preliminary data.</text>
</comment>
<proteinExistence type="predicted"/>
<reference evidence="1" key="1">
    <citation type="journal article" date="2019" name="bioRxiv">
        <title>The Genome of the Zebra Mussel, Dreissena polymorpha: A Resource for Invasive Species Research.</title>
        <authorList>
            <person name="McCartney M.A."/>
            <person name="Auch B."/>
            <person name="Kono T."/>
            <person name="Mallez S."/>
            <person name="Zhang Y."/>
            <person name="Obille A."/>
            <person name="Becker A."/>
            <person name="Abrahante J.E."/>
            <person name="Garbe J."/>
            <person name="Badalamenti J.P."/>
            <person name="Herman A."/>
            <person name="Mangelson H."/>
            <person name="Liachko I."/>
            <person name="Sullivan S."/>
            <person name="Sone E.D."/>
            <person name="Koren S."/>
            <person name="Silverstein K.A.T."/>
            <person name="Beckman K.B."/>
            <person name="Gohl D.M."/>
        </authorList>
    </citation>
    <scope>NUCLEOTIDE SEQUENCE</scope>
    <source>
        <strain evidence="1">Duluth1</strain>
        <tissue evidence="1">Whole animal</tissue>
    </source>
</reference>
<protein>
    <submittedName>
        <fullName evidence="1">Uncharacterized protein</fullName>
    </submittedName>
</protein>
<dbReference type="EMBL" id="JAIWYP010000003">
    <property type="protein sequence ID" value="KAH3846991.1"/>
    <property type="molecule type" value="Genomic_DNA"/>
</dbReference>
<evidence type="ECO:0000313" key="1">
    <source>
        <dbReference type="EMBL" id="KAH3846991.1"/>
    </source>
</evidence>
<sequence length="50" mass="5076">MTTACVIKVTSVYSLDAGLTSPVVCNLTAVDTGAHTATATLTITIGKKHV</sequence>
<dbReference type="Proteomes" id="UP000828390">
    <property type="component" value="Unassembled WGS sequence"/>
</dbReference>
<accession>A0A9D4QX73</accession>
<organism evidence="1 2">
    <name type="scientific">Dreissena polymorpha</name>
    <name type="common">Zebra mussel</name>
    <name type="synonym">Mytilus polymorpha</name>
    <dbReference type="NCBI Taxonomy" id="45954"/>
    <lineage>
        <taxon>Eukaryota</taxon>
        <taxon>Metazoa</taxon>
        <taxon>Spiralia</taxon>
        <taxon>Lophotrochozoa</taxon>
        <taxon>Mollusca</taxon>
        <taxon>Bivalvia</taxon>
        <taxon>Autobranchia</taxon>
        <taxon>Heteroconchia</taxon>
        <taxon>Euheterodonta</taxon>
        <taxon>Imparidentia</taxon>
        <taxon>Neoheterodontei</taxon>
        <taxon>Myida</taxon>
        <taxon>Dreissenoidea</taxon>
        <taxon>Dreissenidae</taxon>
        <taxon>Dreissena</taxon>
    </lineage>
</organism>